<evidence type="ECO:0000256" key="6">
    <source>
        <dbReference type="ARBA" id="ARBA00023065"/>
    </source>
</evidence>
<keyword evidence="9" id="KW-0630">Potassium</keyword>
<accession>C7BEX2</accession>
<dbReference type="GO" id="GO:0006813">
    <property type="term" value="P:potassium ion transport"/>
    <property type="evidence" value="ECO:0007669"/>
    <property type="project" value="UniProtKB-UniRule"/>
</dbReference>
<feature type="transmembrane region" description="Helical" evidence="9">
    <location>
        <begin position="306"/>
        <end position="324"/>
    </location>
</feature>
<keyword evidence="9" id="KW-0633">Potassium transport</keyword>
<keyword evidence="2 9" id="KW-0813">Transport</keyword>
<evidence type="ECO:0000256" key="4">
    <source>
        <dbReference type="ARBA" id="ARBA00022781"/>
    </source>
</evidence>
<feature type="transmembrane region" description="Helical" evidence="9">
    <location>
        <begin position="46"/>
        <end position="66"/>
    </location>
</feature>
<keyword evidence="9" id="KW-0050">Antiport</keyword>
<evidence type="ECO:0000256" key="8">
    <source>
        <dbReference type="ARBA" id="ARBA00043980"/>
    </source>
</evidence>
<evidence type="ECO:0000256" key="7">
    <source>
        <dbReference type="ARBA" id="ARBA00023136"/>
    </source>
</evidence>
<dbReference type="InterPro" id="IPR004282">
    <property type="entry name" value="CemA"/>
</dbReference>
<feature type="transmembrane region" description="Helical" evidence="9">
    <location>
        <begin position="344"/>
        <end position="363"/>
    </location>
</feature>
<keyword evidence="3 9" id="KW-0812">Transmembrane</keyword>
<proteinExistence type="inferred from homology"/>
<comment type="function">
    <text evidence="9">Contributes to K(+)/H(+) antiport activity by supporting proton efflux to control proton extrusion and homeostasis in chloroplasts in a light-dependent manner to modulate photosynthesis. Prevents excessive induction of non-photochemical quenching (NPQ) under continuous-light conditions. Indirectly promotes efficient inorganic carbon uptake into chloroplasts.</text>
</comment>
<dbReference type="PANTHER" id="PTHR33650:SF2">
    <property type="entry name" value="CHLOROPLAST ENVELOPE MEMBRANE PROTEIN"/>
    <property type="match status" value="1"/>
</dbReference>
<keyword evidence="10" id="KW-0150">Chloroplast</keyword>
<keyword evidence="10" id="KW-0934">Plastid</keyword>
<evidence type="ECO:0000256" key="1">
    <source>
        <dbReference type="ARBA" id="ARBA00004141"/>
    </source>
</evidence>
<comment type="catalytic activity">
    <reaction evidence="9">
        <text>K(+)(in) + H(+)(out) = K(+)(out) + H(+)(in)</text>
        <dbReference type="Rhea" id="RHEA:29467"/>
        <dbReference type="ChEBI" id="CHEBI:15378"/>
        <dbReference type="ChEBI" id="CHEBI:29103"/>
    </reaction>
</comment>
<dbReference type="GO" id="GO:0015297">
    <property type="term" value="F:antiporter activity"/>
    <property type="evidence" value="ECO:0007669"/>
    <property type="project" value="UniProtKB-KW"/>
</dbReference>
<dbReference type="GO" id="GO:0009706">
    <property type="term" value="C:chloroplast inner membrane"/>
    <property type="evidence" value="ECO:0007669"/>
    <property type="project" value="UniProtKB-SubCell"/>
</dbReference>
<keyword evidence="5 9" id="KW-1133">Transmembrane helix</keyword>
<dbReference type="RefSeq" id="YP_003058307.1">
    <property type="nucleotide sequence ID" value="NC_012978.1"/>
</dbReference>
<dbReference type="PANTHER" id="PTHR33650">
    <property type="entry name" value="CHLOROPLAST ENVELOPE MEMBRANE PROTEIN-RELATED"/>
    <property type="match status" value="1"/>
</dbReference>
<comment type="similarity">
    <text evidence="8 9">Belongs to the CemA family.</text>
</comment>
<dbReference type="EMBL" id="FJ968741">
    <property type="protein sequence ID" value="ACQ90915.1"/>
    <property type="molecule type" value="Genomic_DNA"/>
</dbReference>
<keyword evidence="4 9" id="KW-0375">Hydrogen ion transport</keyword>
<reference evidence="10" key="1">
    <citation type="journal article" date="2009" name="Mol. Biol. Evol.">
        <title>The chloroplast genomes of the green algae Pedinomonas minor, Parachlorella kessleri, and Oocystis solitaria reveal a shared ancestry between the Pedinomonadales and Chlorellales.</title>
        <authorList>
            <person name="Turmel M."/>
            <person name="Otis C."/>
            <person name="Lemieux C."/>
        </authorList>
    </citation>
    <scope>NUCLEOTIDE SEQUENCE</scope>
</reference>
<evidence type="ECO:0000256" key="5">
    <source>
        <dbReference type="ARBA" id="ARBA00022989"/>
    </source>
</evidence>
<name>C7BEX2_PARKE</name>
<keyword evidence="7 9" id="KW-0472">Membrane</keyword>
<evidence type="ECO:0000256" key="3">
    <source>
        <dbReference type="ARBA" id="ARBA00022692"/>
    </source>
</evidence>
<feature type="transmembrane region" description="Helical" evidence="9">
    <location>
        <begin position="264"/>
        <end position="285"/>
    </location>
</feature>
<dbReference type="GO" id="GO:0015078">
    <property type="term" value="F:proton transmembrane transporter activity"/>
    <property type="evidence" value="ECO:0007669"/>
    <property type="project" value="UniProtKB-UniRule"/>
</dbReference>
<gene>
    <name evidence="9 10" type="primary">cemA</name>
</gene>
<dbReference type="Pfam" id="PF03040">
    <property type="entry name" value="CemA"/>
    <property type="match status" value="2"/>
</dbReference>
<geneLocation type="chloroplast" evidence="10"/>
<evidence type="ECO:0000313" key="10">
    <source>
        <dbReference type="EMBL" id="ACQ90915.1"/>
    </source>
</evidence>
<keyword evidence="9" id="KW-1001">Plastid inner membrane</keyword>
<organism evidence="10">
    <name type="scientific">Parachlorella kessleri</name>
    <name type="common">Green alga</name>
    <name type="synonym">Chlorella kessleri</name>
    <dbReference type="NCBI Taxonomy" id="3074"/>
    <lineage>
        <taxon>Eukaryota</taxon>
        <taxon>Viridiplantae</taxon>
        <taxon>Chlorophyta</taxon>
        <taxon>core chlorophytes</taxon>
        <taxon>Trebouxiophyceae</taxon>
        <taxon>Chlorellales</taxon>
        <taxon>Chlorellaceae</taxon>
        <taxon>Parachlorella</taxon>
    </lineage>
</organism>
<evidence type="ECO:0000256" key="2">
    <source>
        <dbReference type="ARBA" id="ARBA00022448"/>
    </source>
</evidence>
<dbReference type="GeneID" id="8207193"/>
<evidence type="ECO:0000256" key="9">
    <source>
        <dbReference type="HAMAP-Rule" id="MF_01308"/>
    </source>
</evidence>
<keyword evidence="6 9" id="KW-0406">Ion transport</keyword>
<comment type="subcellular location">
    <subcellularLocation>
        <location evidence="1">Membrane</location>
        <topology evidence="1">Multi-pass membrane protein</topology>
    </subcellularLocation>
    <subcellularLocation>
        <location evidence="9">Plastid</location>
        <location evidence="9">Chloroplast inner membrane</location>
        <topology evidence="9">Multi-pass membrane protein</topology>
    </subcellularLocation>
</comment>
<sequence length="383" mass="43656">MNKRAVEQTGLIPRSIIRTFERFLKQLLPGAEMLVIQEFRISRYQVIVSVRCFLTLLLVPIIVNIFSKTFLITPLVEFIWNQDSNEIFLNSYQQKRALKELYFFEDKIYFESLLNIETSQKNEKINISVFSFPFLEKEPTVFLENENENKNRKEKQNQTLGQPVDHIIAQSTILNETLSLDSPNAQNFVTSLTNATAFGALAASTNVGGTQITNATPFGTQVDKAAAFGTQVVNATNLGKNYQNKILEIATTFNKESIESISNLFADFFSFFSFSLVFILMKPQIIILKSFLAESLYSLSDTTKSFLLILGTDLLVGFHSPHGWEVFLEGFLRHLGLPENVEFMSLFVATFPVFLDTVFKYWIFRSLNKISPSTVATYHNMIE</sequence>
<dbReference type="HAMAP" id="MF_01308">
    <property type="entry name" value="CemA_PxcA"/>
    <property type="match status" value="1"/>
</dbReference>
<protein>
    <recommendedName>
        <fullName evidence="9">Potassium/proton antiporter CemA</fullName>
    </recommendedName>
    <alternativeName>
        <fullName evidence="9">Chloroplast envelope membrane protein A</fullName>
        <shortName evidence="9">CemA</shortName>
    </alternativeName>
</protein>
<dbReference type="AlphaFoldDB" id="C7BEX2"/>